<dbReference type="Proteomes" id="UP001461163">
    <property type="component" value="Unassembled WGS sequence"/>
</dbReference>
<dbReference type="RefSeq" id="WP_342882456.1">
    <property type="nucleotide sequence ID" value="NZ_JBBMQS010000012.1"/>
</dbReference>
<name>A0ABU9SZH1_9ALTE</name>
<gene>
    <name evidence="1" type="ORF">WNY77_17790</name>
</gene>
<proteinExistence type="predicted"/>
<evidence type="ECO:0000313" key="2">
    <source>
        <dbReference type="Proteomes" id="UP001461163"/>
    </source>
</evidence>
<comment type="caution">
    <text evidence="1">The sequence shown here is derived from an EMBL/GenBank/DDBJ whole genome shotgun (WGS) entry which is preliminary data.</text>
</comment>
<organism evidence="1 2">
    <name type="scientific">Paraglaciecola mesophila</name>
    <dbReference type="NCBI Taxonomy" id="197222"/>
    <lineage>
        <taxon>Bacteria</taxon>
        <taxon>Pseudomonadati</taxon>
        <taxon>Pseudomonadota</taxon>
        <taxon>Gammaproteobacteria</taxon>
        <taxon>Alteromonadales</taxon>
        <taxon>Alteromonadaceae</taxon>
        <taxon>Paraglaciecola</taxon>
    </lineage>
</organism>
<protein>
    <submittedName>
        <fullName evidence="1">Uncharacterized protein</fullName>
    </submittedName>
</protein>
<dbReference type="EMBL" id="JBBMQS010000012">
    <property type="protein sequence ID" value="MEM5499269.1"/>
    <property type="molecule type" value="Genomic_DNA"/>
</dbReference>
<reference evidence="1 2" key="1">
    <citation type="submission" date="2024-03" db="EMBL/GenBank/DDBJ databases">
        <title>Community enrichment and isolation of bacterial strains for fucoidan degradation.</title>
        <authorList>
            <person name="Sichert A."/>
        </authorList>
    </citation>
    <scope>NUCLEOTIDE SEQUENCE [LARGE SCALE GENOMIC DNA]</scope>
    <source>
        <strain evidence="1 2">AS12</strain>
    </source>
</reference>
<evidence type="ECO:0000313" key="1">
    <source>
        <dbReference type="EMBL" id="MEM5499269.1"/>
    </source>
</evidence>
<accession>A0ABU9SZH1</accession>
<sequence>MDLVKIPVEKAFKRNEAQYWENCVKQLSSSEQEKVALEHQAAKIFMRCYEHESGHEIRHLWHNKPRKPDVSCKLDGKRLDLEIAHLYGTELEAKQILGRHLDDKTCAELRELIAHTEPEARLVKALNRILLNKSGKSYRSERVWLVIRNAHPAWDRAQIEALQHKIDVPPAHPFEQIWMVGDWEGKSGIIKLYP</sequence>
<keyword evidence="2" id="KW-1185">Reference proteome</keyword>